<dbReference type="Proteomes" id="UP000224987">
    <property type="component" value="Segment"/>
</dbReference>
<evidence type="ECO:0000313" key="1">
    <source>
        <dbReference type="EMBL" id="ARM67718.1"/>
    </source>
</evidence>
<sequence length="96" mass="10955">MQVYEPLTKPDETTGKFYKTYEVPDGVPLNGTLLNEAPPEDMKFPKWDYTISKWIEDKDSIIKQQDETIKDLSFRLGNNEVALMEALGLISNSKGE</sequence>
<proteinExistence type="predicted"/>
<accession>A0A1W6JND1</accession>
<organism evidence="1 2">
    <name type="scientific">Lactococcus phage LW81</name>
    <dbReference type="NCBI Taxonomy" id="1965482"/>
    <lineage>
        <taxon>Viruses</taxon>
        <taxon>Duplodnaviria</taxon>
        <taxon>Heunggongvirae</taxon>
        <taxon>Uroviricota</taxon>
        <taxon>Caudoviricetes</taxon>
        <taxon>Audreyjarvisvirus</taxon>
        <taxon>Audreyjarvisvirus LW81</taxon>
    </lineage>
</organism>
<dbReference type="EMBL" id="KY554777">
    <property type="protein sequence ID" value="ARM67718.1"/>
    <property type="molecule type" value="Genomic_DNA"/>
</dbReference>
<gene>
    <name evidence="1" type="ORF">LW81_148</name>
</gene>
<protein>
    <submittedName>
        <fullName evidence="1">Uncharacterized protein</fullName>
    </submittedName>
</protein>
<keyword evidence="2" id="KW-1185">Reference proteome</keyword>
<name>A0A1W6JND1_9CAUD</name>
<evidence type="ECO:0000313" key="2">
    <source>
        <dbReference type="Proteomes" id="UP000224987"/>
    </source>
</evidence>
<reference evidence="1 2" key="1">
    <citation type="journal article" date="2017" name="Viruses">
        <title>Phage Biodiversity in Artisanal Cheese Wheys Reflects the Complexity of the Fermentation Process.</title>
        <authorList>
            <person name="Mahony J."/>
            <person name="Moscarelli A."/>
            <person name="Kelleher P."/>
            <person name="Lugli G.A."/>
            <person name="Ventura M."/>
            <person name="Settanni L."/>
            <person name="van Sinderen D."/>
        </authorList>
    </citation>
    <scope>NUCLEOTIDE SEQUENCE [LARGE SCALE GENOMIC DNA]</scope>
</reference>